<organism evidence="11 12">
    <name type="scientific">Thalictrum thalictroides</name>
    <name type="common">Rue-anemone</name>
    <name type="synonym">Anemone thalictroides</name>
    <dbReference type="NCBI Taxonomy" id="46969"/>
    <lineage>
        <taxon>Eukaryota</taxon>
        <taxon>Viridiplantae</taxon>
        <taxon>Streptophyta</taxon>
        <taxon>Embryophyta</taxon>
        <taxon>Tracheophyta</taxon>
        <taxon>Spermatophyta</taxon>
        <taxon>Magnoliopsida</taxon>
        <taxon>Ranunculales</taxon>
        <taxon>Ranunculaceae</taxon>
        <taxon>Thalictroideae</taxon>
        <taxon>Thalictrum</taxon>
    </lineage>
</organism>
<dbReference type="AlphaFoldDB" id="A0A7J6VWN6"/>
<reference evidence="11 12" key="1">
    <citation type="submission" date="2020-06" db="EMBL/GenBank/DDBJ databases">
        <title>Transcriptomic and genomic resources for Thalictrum thalictroides and T. hernandezii: Facilitating candidate gene discovery in an emerging model plant lineage.</title>
        <authorList>
            <person name="Arias T."/>
            <person name="Riano-Pachon D.M."/>
            <person name="Di Stilio V.S."/>
        </authorList>
    </citation>
    <scope>NUCLEOTIDE SEQUENCE [LARGE SCALE GENOMIC DNA]</scope>
    <source>
        <strain evidence="12">cv. WT478/WT964</strain>
        <tissue evidence="11">Leaves</tissue>
    </source>
</reference>
<proteinExistence type="predicted"/>
<evidence type="ECO:0000256" key="5">
    <source>
        <dbReference type="ARBA" id="ARBA00022723"/>
    </source>
</evidence>
<dbReference type="SMART" id="SM00647">
    <property type="entry name" value="IBR"/>
    <property type="match status" value="2"/>
</dbReference>
<dbReference type="InterPro" id="IPR044066">
    <property type="entry name" value="TRIAD_supradom"/>
</dbReference>
<accession>A0A7J6VWN6</accession>
<evidence type="ECO:0000256" key="7">
    <source>
        <dbReference type="ARBA" id="ARBA00022771"/>
    </source>
</evidence>
<dbReference type="Pfam" id="PF01485">
    <property type="entry name" value="IBR"/>
    <property type="match status" value="2"/>
</dbReference>
<keyword evidence="5" id="KW-0479">Metal-binding</keyword>
<evidence type="ECO:0000313" key="11">
    <source>
        <dbReference type="EMBL" id="KAF5188580.1"/>
    </source>
</evidence>
<dbReference type="InterPro" id="IPR013083">
    <property type="entry name" value="Znf_RING/FYVE/PHD"/>
</dbReference>
<feature type="domain" description="RING-type" evidence="10">
    <location>
        <begin position="7"/>
        <end position="224"/>
    </location>
</feature>
<dbReference type="InterPro" id="IPR002867">
    <property type="entry name" value="IBR_dom"/>
</dbReference>
<keyword evidence="7" id="KW-0863">Zinc-finger</keyword>
<dbReference type="EC" id="2.3.2.31" evidence="3"/>
<sequence>MTECNVSSFACVICLNNVSSNKRFKNDNRCVTHSYCVDCIEKYIKAKLEGHNLAEIKCPALDCNEVLDPLACSSILSPRLFERWCDVLCKSTLMQCQKTYCPFRNCSTLILNECEASVTKSTCPVCKRLFCFKCKRPWHAGYSCDEARGMTDRNDFLFGALMKSNKWKRCPICTHCVERKSGCSIIKCRCGIEFCYSCGEKIDDDRHRCTSNPVPVGLGQNGSALAKLDDYNLAEIKCPALDCNEVFDPLVCRSILSPRVFEKLCDKLCESTLTQCQKAYCPFQNCSTLILNECEASVTKSNCPVCKRLFCFKCGRPWHAGYSCDEARGMTDRNDILFGALMEARGWRRCPVCKHCVERTSGYVGSDFVIYVEAGEQDMIVRMLDGSSRQKDMLDGSSGQKDAV</sequence>
<name>A0A7J6VWN6_THATH</name>
<comment type="catalytic activity">
    <reaction evidence="1">
        <text>[E2 ubiquitin-conjugating enzyme]-S-ubiquitinyl-L-cysteine + [acceptor protein]-L-lysine = [E2 ubiquitin-conjugating enzyme]-L-cysteine + [acceptor protein]-N(6)-ubiquitinyl-L-lysine.</text>
        <dbReference type="EC" id="2.3.2.31"/>
    </reaction>
</comment>
<evidence type="ECO:0000256" key="2">
    <source>
        <dbReference type="ARBA" id="ARBA00001947"/>
    </source>
</evidence>
<keyword evidence="12" id="KW-1185">Reference proteome</keyword>
<dbReference type="Gene3D" id="1.20.120.1750">
    <property type="match status" value="1"/>
</dbReference>
<evidence type="ECO:0000259" key="10">
    <source>
        <dbReference type="PROSITE" id="PS51873"/>
    </source>
</evidence>
<dbReference type="GO" id="GO:0061630">
    <property type="term" value="F:ubiquitin protein ligase activity"/>
    <property type="evidence" value="ECO:0007669"/>
    <property type="project" value="UniProtKB-EC"/>
</dbReference>
<evidence type="ECO:0000256" key="1">
    <source>
        <dbReference type="ARBA" id="ARBA00001798"/>
    </source>
</evidence>
<dbReference type="GO" id="GO:0016567">
    <property type="term" value="P:protein ubiquitination"/>
    <property type="evidence" value="ECO:0007669"/>
    <property type="project" value="InterPro"/>
</dbReference>
<dbReference type="EMBL" id="JABWDY010026592">
    <property type="protein sequence ID" value="KAF5188580.1"/>
    <property type="molecule type" value="Genomic_DNA"/>
</dbReference>
<evidence type="ECO:0000256" key="3">
    <source>
        <dbReference type="ARBA" id="ARBA00012251"/>
    </source>
</evidence>
<dbReference type="Proteomes" id="UP000554482">
    <property type="component" value="Unassembled WGS sequence"/>
</dbReference>
<dbReference type="SUPFAM" id="SSF57850">
    <property type="entry name" value="RING/U-box"/>
    <property type="match status" value="4"/>
</dbReference>
<evidence type="ECO:0000256" key="6">
    <source>
        <dbReference type="ARBA" id="ARBA00022737"/>
    </source>
</evidence>
<keyword evidence="9" id="KW-0862">Zinc</keyword>
<dbReference type="PANTHER" id="PTHR11685">
    <property type="entry name" value="RBR FAMILY RING FINGER AND IBR DOMAIN-CONTAINING"/>
    <property type="match status" value="1"/>
</dbReference>
<dbReference type="CDD" id="cd22584">
    <property type="entry name" value="Rcat_RBR_unk"/>
    <property type="match status" value="1"/>
</dbReference>
<keyword evidence="8" id="KW-0833">Ubl conjugation pathway</keyword>
<evidence type="ECO:0000313" key="12">
    <source>
        <dbReference type="Proteomes" id="UP000554482"/>
    </source>
</evidence>
<dbReference type="Gene3D" id="3.30.40.10">
    <property type="entry name" value="Zinc/RING finger domain, C3HC4 (zinc finger)"/>
    <property type="match status" value="1"/>
</dbReference>
<evidence type="ECO:0000256" key="9">
    <source>
        <dbReference type="ARBA" id="ARBA00022833"/>
    </source>
</evidence>
<dbReference type="OrthoDB" id="10009520at2759"/>
<dbReference type="InterPro" id="IPR031127">
    <property type="entry name" value="E3_UB_ligase_RBR"/>
</dbReference>
<dbReference type="GO" id="GO:0008270">
    <property type="term" value="F:zinc ion binding"/>
    <property type="evidence" value="ECO:0007669"/>
    <property type="project" value="UniProtKB-KW"/>
</dbReference>
<evidence type="ECO:0000256" key="8">
    <source>
        <dbReference type="ARBA" id="ARBA00022786"/>
    </source>
</evidence>
<comment type="cofactor">
    <cofactor evidence="2">
        <name>Zn(2+)</name>
        <dbReference type="ChEBI" id="CHEBI:29105"/>
    </cofactor>
</comment>
<keyword evidence="6" id="KW-0677">Repeat</keyword>
<dbReference type="PROSITE" id="PS51873">
    <property type="entry name" value="TRIAD"/>
    <property type="match status" value="1"/>
</dbReference>
<protein>
    <recommendedName>
        <fullName evidence="3">RBR-type E3 ubiquitin transferase</fullName>
        <ecNumber evidence="3">2.3.2.31</ecNumber>
    </recommendedName>
</protein>
<gene>
    <name evidence="11" type="ORF">FRX31_021834</name>
</gene>
<evidence type="ECO:0000256" key="4">
    <source>
        <dbReference type="ARBA" id="ARBA00022679"/>
    </source>
</evidence>
<keyword evidence="4" id="KW-0808">Transferase</keyword>
<comment type="caution">
    <text evidence="11">The sequence shown here is derived from an EMBL/GenBank/DDBJ whole genome shotgun (WGS) entry which is preliminary data.</text>
</comment>